<protein>
    <recommendedName>
        <fullName evidence="4">Perilipin</fullName>
    </recommendedName>
</protein>
<evidence type="ECO:0000256" key="2">
    <source>
        <dbReference type="ARBA" id="ARBA00006311"/>
    </source>
</evidence>
<proteinExistence type="inferred from homology"/>
<comment type="caution">
    <text evidence="6">The sequence shown here is derived from an EMBL/GenBank/DDBJ whole genome shotgun (WGS) entry which is preliminary data.</text>
</comment>
<feature type="region of interest" description="Disordered" evidence="5">
    <location>
        <begin position="1"/>
        <end position="22"/>
    </location>
</feature>
<evidence type="ECO:0000256" key="3">
    <source>
        <dbReference type="ARBA" id="ARBA00022677"/>
    </source>
</evidence>
<evidence type="ECO:0000256" key="5">
    <source>
        <dbReference type="SAM" id="MobiDB-lite"/>
    </source>
</evidence>
<dbReference type="SUPFAM" id="SSF109775">
    <property type="entry name" value="Mannose-6-phosphate receptor binding protein 1 (Tip47), C-terminal domain"/>
    <property type="match status" value="1"/>
</dbReference>
<dbReference type="PIRSF" id="PIRSF036881">
    <property type="entry name" value="PAT"/>
    <property type="match status" value="1"/>
</dbReference>
<organism evidence="6 7">
    <name type="scientific">Pleurodeles waltl</name>
    <name type="common">Iberian ribbed newt</name>
    <dbReference type="NCBI Taxonomy" id="8319"/>
    <lineage>
        <taxon>Eukaryota</taxon>
        <taxon>Metazoa</taxon>
        <taxon>Chordata</taxon>
        <taxon>Craniata</taxon>
        <taxon>Vertebrata</taxon>
        <taxon>Euteleostomi</taxon>
        <taxon>Amphibia</taxon>
        <taxon>Batrachia</taxon>
        <taxon>Caudata</taxon>
        <taxon>Salamandroidea</taxon>
        <taxon>Salamandridae</taxon>
        <taxon>Pleurodelinae</taxon>
        <taxon>Pleurodeles</taxon>
    </lineage>
</organism>
<accession>A0AAV7LCB3</accession>
<dbReference type="GO" id="GO:0005829">
    <property type="term" value="C:cytosol"/>
    <property type="evidence" value="ECO:0007669"/>
    <property type="project" value="TreeGrafter"/>
</dbReference>
<dbReference type="PANTHER" id="PTHR14024">
    <property type="entry name" value="PERILIPIN"/>
    <property type="match status" value="1"/>
</dbReference>
<dbReference type="AlphaFoldDB" id="A0AAV7LCB3"/>
<keyword evidence="3" id="KW-0551">Lipid droplet</keyword>
<sequence length="440" mass="47987">MSTNESGSPASPEQGATPEEPQSVVSRMANLPLVNSAYDMVSSAYSTTKENHPYLKTVCEMAEQGAKTISAVAYTSAQPILNKLEPQIATANEYACKGLDRLEEKLPILQQPTEKVVADTKELVTSTVTGAKDAVSSTVNGAKDAVTTRMTGVVGAAKGAVQGSVDMTKAVVTSSVNTVMASRVGQLVSSGVETVLGKSEELVDHYLPMTDEELAQLAASVEGFEVATLQQQKEQQSYFVRLGSLSTKLRHRAYQHSLGKVRHARQNTQEALSQLQQTVDLIDLAKQSVQGGQEKLHQLWVEWSRRQPGSCERDPSDQPEQMESRALAMTRNLAQQLQTTCLTLVSSMQGLPSNMQERALQLRQSAEELHSSFSAARSFQDLSSGVLTRSRDTMAKARQQIDDLVDYVVVHTPLTWLVGPFAPQLVERPETPEIEMQPTQ</sequence>
<keyword evidence="7" id="KW-1185">Reference proteome</keyword>
<name>A0AAV7LCB3_PLEWA</name>
<evidence type="ECO:0000256" key="4">
    <source>
        <dbReference type="PIRNR" id="PIRNR036881"/>
    </source>
</evidence>
<feature type="compositionally biased region" description="Polar residues" evidence="5">
    <location>
        <begin position="1"/>
        <end position="11"/>
    </location>
</feature>
<evidence type="ECO:0000313" key="7">
    <source>
        <dbReference type="Proteomes" id="UP001066276"/>
    </source>
</evidence>
<comment type="subcellular location">
    <subcellularLocation>
        <location evidence="1">Lipid droplet</location>
    </subcellularLocation>
</comment>
<dbReference type="Gene3D" id="1.20.120.340">
    <property type="entry name" value="Flagellar protein FliS"/>
    <property type="match status" value="1"/>
</dbReference>
<gene>
    <name evidence="6" type="ORF">NDU88_005383</name>
</gene>
<dbReference type="PANTHER" id="PTHR14024:SF11">
    <property type="entry name" value="PERILIPIN-3"/>
    <property type="match status" value="1"/>
</dbReference>
<dbReference type="GO" id="GO:0005811">
    <property type="term" value="C:lipid droplet"/>
    <property type="evidence" value="ECO:0007669"/>
    <property type="project" value="UniProtKB-SubCell"/>
</dbReference>
<reference evidence="6" key="1">
    <citation type="journal article" date="2022" name="bioRxiv">
        <title>Sequencing and chromosome-scale assembly of the giantPleurodeles waltlgenome.</title>
        <authorList>
            <person name="Brown T."/>
            <person name="Elewa A."/>
            <person name="Iarovenko S."/>
            <person name="Subramanian E."/>
            <person name="Araus A.J."/>
            <person name="Petzold A."/>
            <person name="Susuki M."/>
            <person name="Suzuki K.-i.T."/>
            <person name="Hayashi T."/>
            <person name="Toyoda A."/>
            <person name="Oliveira C."/>
            <person name="Osipova E."/>
            <person name="Leigh N.D."/>
            <person name="Simon A."/>
            <person name="Yun M.H."/>
        </authorList>
    </citation>
    <scope>NUCLEOTIDE SEQUENCE</scope>
    <source>
        <strain evidence="6">20211129_DDA</strain>
        <tissue evidence="6">Liver</tissue>
    </source>
</reference>
<dbReference type="GO" id="GO:0019915">
    <property type="term" value="P:lipid storage"/>
    <property type="evidence" value="ECO:0007669"/>
    <property type="project" value="TreeGrafter"/>
</dbReference>
<dbReference type="InterPro" id="IPR004279">
    <property type="entry name" value="Perilipin"/>
</dbReference>
<dbReference type="Proteomes" id="UP001066276">
    <property type="component" value="Chromosome 12"/>
</dbReference>
<dbReference type="EMBL" id="JANPWB010000016">
    <property type="protein sequence ID" value="KAJ1085250.1"/>
    <property type="molecule type" value="Genomic_DNA"/>
</dbReference>
<evidence type="ECO:0000256" key="1">
    <source>
        <dbReference type="ARBA" id="ARBA00004502"/>
    </source>
</evidence>
<dbReference type="GO" id="GO:0010890">
    <property type="term" value="P:positive regulation of triglyceride storage"/>
    <property type="evidence" value="ECO:0007669"/>
    <property type="project" value="TreeGrafter"/>
</dbReference>
<comment type="similarity">
    <text evidence="2 4">Belongs to the perilipin family.</text>
</comment>
<dbReference type="Gene3D" id="3.30.720.170">
    <property type="entry name" value="Perilipin, alpha-beta domain"/>
    <property type="match status" value="1"/>
</dbReference>
<dbReference type="Pfam" id="PF03036">
    <property type="entry name" value="Perilipin"/>
    <property type="match status" value="1"/>
</dbReference>
<evidence type="ECO:0000313" key="6">
    <source>
        <dbReference type="EMBL" id="KAJ1085250.1"/>
    </source>
</evidence>